<dbReference type="EMBL" id="JASBWT010000010">
    <property type="protein sequence ID" value="KAJ9101276.1"/>
    <property type="molecule type" value="Genomic_DNA"/>
</dbReference>
<proteinExistence type="predicted"/>
<evidence type="ECO:0000313" key="1">
    <source>
        <dbReference type="EMBL" id="KAJ9101276.1"/>
    </source>
</evidence>
<gene>
    <name evidence="1" type="ORF">QFC21_003495</name>
</gene>
<sequence>MATHEQIEAMANMASRRPQQPDATSRHRDLDDVDDIVQTSVNHVGVCHDAAKEQPMPYAGRDAGEVAVEEREMMVHLTNWNTTGRMHRTETYRVPIPDDLPPVPYTTPANAASPKPVIYVEPMRNNEETSVSVHANENIPVDIPGGAVADPLSRLLLVEQFREEILQEMMHGELSRNGVVLHQICAHEHHRTQLDEAVLNDGRANGRPYLVVEHITRHDRHPATGSCIYSTIPSESMAALLVVLLKRWRAVIRVFRTLSGNTGVRQNRVNTYVDNFGTNDSYRTIVWHWLDDERWLNLWRSRRG</sequence>
<dbReference type="Proteomes" id="UP001227268">
    <property type="component" value="Unassembled WGS sequence"/>
</dbReference>
<protein>
    <submittedName>
        <fullName evidence="1">Uncharacterized protein</fullName>
    </submittedName>
</protein>
<evidence type="ECO:0000313" key="2">
    <source>
        <dbReference type="Proteomes" id="UP001227268"/>
    </source>
</evidence>
<organism evidence="1 2">
    <name type="scientific">Naganishia friedmannii</name>
    <dbReference type="NCBI Taxonomy" id="89922"/>
    <lineage>
        <taxon>Eukaryota</taxon>
        <taxon>Fungi</taxon>
        <taxon>Dikarya</taxon>
        <taxon>Basidiomycota</taxon>
        <taxon>Agaricomycotina</taxon>
        <taxon>Tremellomycetes</taxon>
        <taxon>Filobasidiales</taxon>
        <taxon>Filobasidiaceae</taxon>
        <taxon>Naganishia</taxon>
    </lineage>
</organism>
<keyword evidence="2" id="KW-1185">Reference proteome</keyword>
<name>A0ACC2VRL0_9TREE</name>
<accession>A0ACC2VRL0</accession>
<comment type="caution">
    <text evidence="1">The sequence shown here is derived from an EMBL/GenBank/DDBJ whole genome shotgun (WGS) entry which is preliminary data.</text>
</comment>
<reference evidence="1" key="1">
    <citation type="submission" date="2023-04" db="EMBL/GenBank/DDBJ databases">
        <title>Draft Genome sequencing of Naganishia species isolated from polar environments using Oxford Nanopore Technology.</title>
        <authorList>
            <person name="Leo P."/>
            <person name="Venkateswaran K."/>
        </authorList>
    </citation>
    <scope>NUCLEOTIDE SEQUENCE</scope>
    <source>
        <strain evidence="1">MNA-CCFEE 5423</strain>
    </source>
</reference>